<dbReference type="GO" id="GO:0055085">
    <property type="term" value="P:transmembrane transport"/>
    <property type="evidence" value="ECO:0007669"/>
    <property type="project" value="InterPro"/>
</dbReference>
<dbReference type="InterPro" id="IPR018389">
    <property type="entry name" value="DctP_fam"/>
</dbReference>
<protein>
    <submittedName>
        <fullName evidence="5">TRAP family transporter, periplasmic substrate binding subunit</fullName>
    </submittedName>
</protein>
<name>A3VA55_9RHOB</name>
<keyword evidence="2 4" id="KW-0732">Signal</keyword>
<comment type="caution">
    <text evidence="5">The sequence shown here is derived from an EMBL/GenBank/DDBJ whole genome shotgun (WGS) entry which is preliminary data.</text>
</comment>
<reference evidence="5 6" key="1">
    <citation type="journal article" date="2010" name="J. Bacteriol.">
        <title>Genome sequences of Pelagibaca bermudensis HTCC2601T and Maritimibacter alkaliphilus HTCC2654T, the type strains of two marine Roseobacter genera.</title>
        <authorList>
            <person name="Thrash J.C."/>
            <person name="Cho J.C."/>
            <person name="Ferriera S."/>
            <person name="Johnson J."/>
            <person name="Vergin K.L."/>
            <person name="Giovannoni S.J."/>
        </authorList>
    </citation>
    <scope>NUCLEOTIDE SEQUENCE [LARGE SCALE GENOMIC DNA]</scope>
    <source>
        <strain evidence="5 6">HTCC2654</strain>
    </source>
</reference>
<dbReference type="OrthoDB" id="7822595at2"/>
<keyword evidence="3" id="KW-0574">Periplasm</keyword>
<keyword evidence="6" id="KW-1185">Reference proteome</keyword>
<evidence type="ECO:0000313" key="5">
    <source>
        <dbReference type="EMBL" id="EAQ14796.1"/>
    </source>
</evidence>
<evidence type="ECO:0000256" key="4">
    <source>
        <dbReference type="SAM" id="SignalP"/>
    </source>
</evidence>
<accession>A3VA55</accession>
<dbReference type="EMBL" id="AAMT01000001">
    <property type="protein sequence ID" value="EAQ14796.1"/>
    <property type="molecule type" value="Genomic_DNA"/>
</dbReference>
<dbReference type="GO" id="GO:0042597">
    <property type="term" value="C:periplasmic space"/>
    <property type="evidence" value="ECO:0007669"/>
    <property type="project" value="UniProtKB-SubCell"/>
</dbReference>
<feature type="chain" id="PRO_5002660926" evidence="4">
    <location>
        <begin position="24"/>
        <end position="340"/>
    </location>
</feature>
<sequence length="340" mass="36095">MGKRLLAGALAAATALTPFASFAETLVFGTGNVPMHPINKLIMEPWAAAVNADGGDAVQVDPRHGPALVSPNNYVDRVMDDVVQMAWGMLAFDPGRFPRSLVATTPFIDGSAEAIAMGFCELYEAGTIGDELADYHPLFFVPFPQTKVHLNGSPATSFKDLAGKKIATGSPVAAAIVSANGGTPLSIILPEQYQALQRGNADGTFMSYTAFPGFKLNEVTTDHLDAPLGGAIGMVFMLQSKYDALTDEAKAVLDAHSGCDVTREMGKIVDQWEADSKGFVQAQGDHTFNTLPDAEFEAIKTNLFPVIVKGFAERVPGGEELVNEWKAAVTEAQEQIDSGA</sequence>
<dbReference type="AlphaFoldDB" id="A3VA55"/>
<organism evidence="5 6">
    <name type="scientific">Maritimibacter alkaliphilus HTCC2654</name>
    <dbReference type="NCBI Taxonomy" id="314271"/>
    <lineage>
        <taxon>Bacteria</taxon>
        <taxon>Pseudomonadati</taxon>
        <taxon>Pseudomonadota</taxon>
        <taxon>Alphaproteobacteria</taxon>
        <taxon>Rhodobacterales</taxon>
        <taxon>Roseobacteraceae</taxon>
        <taxon>Maritimibacter</taxon>
    </lineage>
</organism>
<dbReference type="PANTHER" id="PTHR33376:SF15">
    <property type="entry name" value="BLL6794 PROTEIN"/>
    <property type="match status" value="1"/>
</dbReference>
<dbReference type="CDD" id="cd13665">
    <property type="entry name" value="PBP2_TRAP_Dctp3_4"/>
    <property type="match status" value="1"/>
</dbReference>
<dbReference type="Gene3D" id="3.40.190.170">
    <property type="entry name" value="Bacterial extracellular solute-binding protein, family 7"/>
    <property type="match status" value="1"/>
</dbReference>
<dbReference type="InterPro" id="IPR038404">
    <property type="entry name" value="TRAP_DctP_sf"/>
</dbReference>
<evidence type="ECO:0000313" key="6">
    <source>
        <dbReference type="Proteomes" id="UP000002931"/>
    </source>
</evidence>
<dbReference type="SUPFAM" id="SSF53850">
    <property type="entry name" value="Periplasmic binding protein-like II"/>
    <property type="match status" value="1"/>
</dbReference>
<dbReference type="Proteomes" id="UP000002931">
    <property type="component" value="Unassembled WGS sequence"/>
</dbReference>
<proteinExistence type="predicted"/>
<dbReference type="Pfam" id="PF03480">
    <property type="entry name" value="DctP"/>
    <property type="match status" value="1"/>
</dbReference>
<evidence type="ECO:0000256" key="3">
    <source>
        <dbReference type="ARBA" id="ARBA00022764"/>
    </source>
</evidence>
<feature type="signal peptide" evidence="4">
    <location>
        <begin position="1"/>
        <end position="23"/>
    </location>
</feature>
<dbReference type="HOGENOM" id="CLU_036176_2_0_5"/>
<dbReference type="RefSeq" id="WP_008334685.1">
    <property type="nucleotide sequence ID" value="NZ_CH902578.1"/>
</dbReference>
<dbReference type="PANTHER" id="PTHR33376">
    <property type="match status" value="1"/>
</dbReference>
<comment type="subcellular location">
    <subcellularLocation>
        <location evidence="1">Periplasm</location>
    </subcellularLocation>
</comment>
<gene>
    <name evidence="5" type="ORF">RB2654_19473</name>
</gene>
<evidence type="ECO:0000256" key="1">
    <source>
        <dbReference type="ARBA" id="ARBA00004418"/>
    </source>
</evidence>
<dbReference type="STRING" id="314271.RB2654_19473"/>
<dbReference type="eggNOG" id="COG1638">
    <property type="taxonomic scope" value="Bacteria"/>
</dbReference>
<evidence type="ECO:0000256" key="2">
    <source>
        <dbReference type="ARBA" id="ARBA00022729"/>
    </source>
</evidence>